<dbReference type="InterPro" id="IPR031337">
    <property type="entry name" value="KDPG/KHG_AS_1"/>
</dbReference>
<organism evidence="4 5">
    <name type="scientific">Rubellimicrobium mesophilum DSM 19309</name>
    <dbReference type="NCBI Taxonomy" id="442562"/>
    <lineage>
        <taxon>Bacteria</taxon>
        <taxon>Pseudomonadati</taxon>
        <taxon>Pseudomonadota</taxon>
        <taxon>Alphaproteobacteria</taxon>
        <taxon>Rhodobacterales</taxon>
        <taxon>Roseobacteraceae</taxon>
        <taxon>Rubellimicrobium</taxon>
    </lineage>
</organism>
<keyword evidence="5" id="KW-1185">Reference proteome</keyword>
<accession>A0A017HIE6</accession>
<evidence type="ECO:0000313" key="4">
    <source>
        <dbReference type="EMBL" id="EYD74292.1"/>
    </source>
</evidence>
<dbReference type="RefSeq" id="WP_082483586.1">
    <property type="nucleotide sequence ID" value="NZ_KK088567.1"/>
</dbReference>
<reference evidence="4 5" key="1">
    <citation type="submission" date="2013-02" db="EMBL/GenBank/DDBJ databases">
        <authorList>
            <person name="Fiebig A."/>
            <person name="Goeker M."/>
            <person name="Klenk H.-P.P."/>
        </authorList>
    </citation>
    <scope>NUCLEOTIDE SEQUENCE [LARGE SCALE GENOMIC DNA]</scope>
    <source>
        <strain evidence="4 5">DSM 19309</strain>
    </source>
</reference>
<dbReference type="AlphaFoldDB" id="A0A017HIE6"/>
<evidence type="ECO:0000256" key="2">
    <source>
        <dbReference type="ARBA" id="ARBA00004736"/>
    </source>
</evidence>
<protein>
    <recommendedName>
        <fullName evidence="3">2-dehydro-3-deoxy-phosphogluconate aldolase</fullName>
        <ecNumber evidence="3">4.1.2.14</ecNumber>
    </recommendedName>
</protein>
<dbReference type="InterPro" id="IPR000887">
    <property type="entry name" value="Aldlse_KDPG_KHG"/>
</dbReference>
<dbReference type="Gene3D" id="3.20.20.70">
    <property type="entry name" value="Aldolase class I"/>
    <property type="match status" value="1"/>
</dbReference>
<name>A0A017HIE6_9RHOB</name>
<evidence type="ECO:0000313" key="5">
    <source>
        <dbReference type="Proteomes" id="UP000019666"/>
    </source>
</evidence>
<evidence type="ECO:0000256" key="1">
    <source>
        <dbReference type="ARBA" id="ARBA00000654"/>
    </source>
</evidence>
<proteinExistence type="predicted"/>
<dbReference type="OrthoDB" id="9805177at2"/>
<sequence length="95" mass="10019">MSAPFDALAGIAVVPVIAIESVDHEVPLADALLEGGLPTAEITFRTAAAAEVLARLRDRRPELLLGAGGLRHGRVEAGRESVDRVALARARELRS</sequence>
<keyword evidence="4" id="KW-0456">Lyase</keyword>
<comment type="catalytic activity">
    <reaction evidence="1">
        <text>2-dehydro-3-deoxy-6-phospho-D-gluconate = D-glyceraldehyde 3-phosphate + pyruvate</text>
        <dbReference type="Rhea" id="RHEA:17089"/>
        <dbReference type="ChEBI" id="CHEBI:15361"/>
        <dbReference type="ChEBI" id="CHEBI:57569"/>
        <dbReference type="ChEBI" id="CHEBI:59776"/>
        <dbReference type="EC" id="4.1.2.14"/>
    </reaction>
</comment>
<comment type="caution">
    <text evidence="4">The sequence shown here is derived from an EMBL/GenBank/DDBJ whole genome shotgun (WGS) entry which is preliminary data.</text>
</comment>
<dbReference type="EC" id="4.1.2.14" evidence="3"/>
<dbReference type="InterPro" id="IPR013785">
    <property type="entry name" value="Aldolase_TIM"/>
</dbReference>
<comment type="pathway">
    <text evidence="2">Carbohydrate acid metabolism; 2-dehydro-3-deoxy-D-gluconate degradation; D-glyceraldehyde 3-phosphate and pyruvate from 2-dehydro-3-deoxy-D-gluconate: step 2/2.</text>
</comment>
<dbReference type="EMBL" id="AOSK01000118">
    <property type="protein sequence ID" value="EYD74292.1"/>
    <property type="molecule type" value="Genomic_DNA"/>
</dbReference>
<dbReference type="HOGENOM" id="CLU_2371046_0_0_5"/>
<dbReference type="STRING" id="442562.Rumeso_04156"/>
<dbReference type="GO" id="GO:0008675">
    <property type="term" value="F:2-dehydro-3-deoxy-phosphogluconate aldolase activity"/>
    <property type="evidence" value="ECO:0007669"/>
    <property type="project" value="UniProtKB-EC"/>
</dbReference>
<dbReference type="PROSITE" id="PS00159">
    <property type="entry name" value="ALDOLASE_KDPG_KHG_1"/>
    <property type="match status" value="1"/>
</dbReference>
<dbReference type="SUPFAM" id="SSF51569">
    <property type="entry name" value="Aldolase"/>
    <property type="match status" value="1"/>
</dbReference>
<evidence type="ECO:0000256" key="3">
    <source>
        <dbReference type="ARBA" id="ARBA00013063"/>
    </source>
</evidence>
<dbReference type="Proteomes" id="UP000019666">
    <property type="component" value="Unassembled WGS sequence"/>
</dbReference>
<gene>
    <name evidence="4" type="ORF">Rumeso_04156</name>
</gene>
<dbReference type="Pfam" id="PF01081">
    <property type="entry name" value="Aldolase"/>
    <property type="match status" value="1"/>
</dbReference>